<evidence type="ECO:0000313" key="1">
    <source>
        <dbReference type="EMBL" id="CAB4213401.1"/>
    </source>
</evidence>
<accession>A0A6J5SI83</accession>
<reference evidence="1" key="1">
    <citation type="submission" date="2020-05" db="EMBL/GenBank/DDBJ databases">
        <authorList>
            <person name="Chiriac C."/>
            <person name="Salcher M."/>
            <person name="Ghai R."/>
            <person name="Kavagutti S V."/>
        </authorList>
    </citation>
    <scope>NUCLEOTIDE SEQUENCE</scope>
</reference>
<dbReference type="EMBL" id="LR797397">
    <property type="protein sequence ID" value="CAB4213401.1"/>
    <property type="molecule type" value="Genomic_DNA"/>
</dbReference>
<gene>
    <name evidence="1" type="ORF">UFOVP1451_33</name>
</gene>
<organism evidence="1">
    <name type="scientific">uncultured Caudovirales phage</name>
    <dbReference type="NCBI Taxonomy" id="2100421"/>
    <lineage>
        <taxon>Viruses</taxon>
        <taxon>Duplodnaviria</taxon>
        <taxon>Heunggongvirae</taxon>
        <taxon>Uroviricota</taxon>
        <taxon>Caudoviricetes</taxon>
        <taxon>Peduoviridae</taxon>
        <taxon>Maltschvirus</taxon>
        <taxon>Maltschvirus maltsch</taxon>
    </lineage>
</organism>
<name>A0A6J5SI83_9CAUD</name>
<protein>
    <submittedName>
        <fullName evidence="1">Uncharacterized protein</fullName>
    </submittedName>
</protein>
<sequence length="67" mass="7758">MTKNNARIQKLKEEFIKLQGENEDFDFAPDADGFIDWIVGKLEEAETDLSNYIYEARERFSCNCSGC</sequence>
<proteinExistence type="predicted"/>